<feature type="transmembrane region" description="Helical" evidence="8">
    <location>
        <begin position="59"/>
        <end position="77"/>
    </location>
</feature>
<evidence type="ECO:0000256" key="4">
    <source>
        <dbReference type="ARBA" id="ARBA00022692"/>
    </source>
</evidence>
<feature type="transmembrane region" description="Helical" evidence="8">
    <location>
        <begin position="258"/>
        <end position="279"/>
    </location>
</feature>
<evidence type="ECO:0000313" key="10">
    <source>
        <dbReference type="Proteomes" id="UP000192610"/>
    </source>
</evidence>
<dbReference type="OrthoDB" id="9787129at2"/>
<name>A0A1V9DXY0_9BACT</name>
<evidence type="ECO:0000256" key="7">
    <source>
        <dbReference type="ARBA" id="ARBA00049663"/>
    </source>
</evidence>
<feature type="transmembrane region" description="Helical" evidence="8">
    <location>
        <begin position="374"/>
        <end position="393"/>
    </location>
</feature>
<evidence type="ECO:0000256" key="1">
    <source>
        <dbReference type="ARBA" id="ARBA00004651"/>
    </source>
</evidence>
<comment type="subcellular location">
    <subcellularLocation>
        <location evidence="1">Cell membrane</location>
        <topology evidence="1">Multi-pass membrane protein</topology>
    </subcellularLocation>
</comment>
<dbReference type="Proteomes" id="UP000192610">
    <property type="component" value="Unassembled WGS sequence"/>
</dbReference>
<dbReference type="GO" id="GO:0015128">
    <property type="term" value="F:gluconate transmembrane transporter activity"/>
    <property type="evidence" value="ECO:0007669"/>
    <property type="project" value="InterPro"/>
</dbReference>
<feature type="transmembrane region" description="Helical" evidence="8">
    <location>
        <begin position="175"/>
        <end position="195"/>
    </location>
</feature>
<evidence type="ECO:0000256" key="5">
    <source>
        <dbReference type="ARBA" id="ARBA00022989"/>
    </source>
</evidence>
<feature type="transmembrane region" description="Helical" evidence="8">
    <location>
        <begin position="413"/>
        <end position="437"/>
    </location>
</feature>
<dbReference type="PANTHER" id="PTHR30354:SF22">
    <property type="entry name" value="HIGH-AFFINITY GLUCONATE TRANSPORTER"/>
    <property type="match status" value="1"/>
</dbReference>
<dbReference type="GO" id="GO:0005886">
    <property type="term" value="C:plasma membrane"/>
    <property type="evidence" value="ECO:0007669"/>
    <property type="project" value="UniProtKB-SubCell"/>
</dbReference>
<feature type="transmembrane region" description="Helical" evidence="8">
    <location>
        <begin position="97"/>
        <end position="130"/>
    </location>
</feature>
<dbReference type="NCBIfam" id="TIGR00791">
    <property type="entry name" value="gntP"/>
    <property type="match status" value="1"/>
</dbReference>
<comment type="similarity">
    <text evidence="7">Belongs to the GntP permease family.</text>
</comment>
<keyword evidence="2" id="KW-0813">Transport</keyword>
<reference evidence="10" key="1">
    <citation type="submission" date="2016-04" db="EMBL/GenBank/DDBJ databases">
        <authorList>
            <person name="Chen L."/>
            <person name="Zhuang W."/>
            <person name="Wang G."/>
        </authorList>
    </citation>
    <scope>NUCLEOTIDE SEQUENCE [LARGE SCALE GENOMIC DNA]</scope>
    <source>
        <strain evidence="10">17621</strain>
    </source>
</reference>
<evidence type="ECO:0000256" key="3">
    <source>
        <dbReference type="ARBA" id="ARBA00022475"/>
    </source>
</evidence>
<feature type="transmembrane region" description="Helical" evidence="8">
    <location>
        <begin position="27"/>
        <end position="47"/>
    </location>
</feature>
<dbReference type="PANTHER" id="PTHR30354">
    <property type="entry name" value="GNT FAMILY GLUCONATE TRANSPORTER"/>
    <property type="match status" value="1"/>
</dbReference>
<dbReference type="RefSeq" id="WP_081204718.1">
    <property type="nucleotide sequence ID" value="NZ_FOCZ01000004.1"/>
</dbReference>
<organism evidence="9 10">
    <name type="scientific">Niastella yeongjuensis</name>
    <dbReference type="NCBI Taxonomy" id="354355"/>
    <lineage>
        <taxon>Bacteria</taxon>
        <taxon>Pseudomonadati</taxon>
        <taxon>Bacteroidota</taxon>
        <taxon>Chitinophagia</taxon>
        <taxon>Chitinophagales</taxon>
        <taxon>Chitinophagaceae</taxon>
        <taxon>Niastella</taxon>
    </lineage>
</organism>
<keyword evidence="5 8" id="KW-1133">Transmembrane helix</keyword>
<evidence type="ECO:0000256" key="8">
    <source>
        <dbReference type="SAM" id="Phobius"/>
    </source>
</evidence>
<keyword evidence="4 8" id="KW-0812">Transmembrane</keyword>
<evidence type="ECO:0000313" key="9">
    <source>
        <dbReference type="EMBL" id="OQP38712.1"/>
    </source>
</evidence>
<protein>
    <submittedName>
        <fullName evidence="9">Gluconate transporter</fullName>
    </submittedName>
</protein>
<dbReference type="PIRSF" id="PIRSF002746">
    <property type="entry name" value="Gluconate_transporter"/>
    <property type="match status" value="1"/>
</dbReference>
<feature type="transmembrane region" description="Helical" evidence="8">
    <location>
        <begin position="137"/>
        <end position="155"/>
    </location>
</feature>
<gene>
    <name evidence="9" type="ORF">A4H97_18510</name>
</gene>
<keyword evidence="6 8" id="KW-0472">Membrane</keyword>
<feature type="transmembrane region" description="Helical" evidence="8">
    <location>
        <begin position="337"/>
        <end position="362"/>
    </location>
</feature>
<sequence>MTTLLIVFTCIIALVLLISWAKFNPFLAFLIVSIGAGLWLGIPLNKITTSVQKGIGDTLGSLVVIIGLGAMLGKLVAESGAAQKITQVLMRTFGEKHLQWALMVTGFVVGIPLYYNVGFVLMVPLIFSVVYQYKLPAVYIGLPMLAALSVTHGFLPPHPSPTALVSQLKANMGLTLMYGIMLAIPAIIVAGPLFAKTLKHIRSEPLQTFQSKVIPAEQLPHAGNSFLTALLPVILLTITTIIPLVTTLSGPSKQANDFISDPVIVMLLSLLVATFTLGIHTGRSIKAIMDIYGDAIKDVALILLVVAGAGVLKQVFTDSGVSTTIADSIKDWPMHPLLLGWLIAAVIRICVGSATVAGLTAAGIIGPIIPQMHVNANLMVLSIGAGSLFFSHVNDSGFWMYKEYFNLSIRDTIRSWSMMETIVSVMGLIGVLIMDIFV</sequence>
<dbReference type="InterPro" id="IPR003474">
    <property type="entry name" value="Glcn_transporter"/>
</dbReference>
<keyword evidence="3" id="KW-1003">Cell membrane</keyword>
<comment type="caution">
    <text evidence="9">The sequence shown here is derived from an EMBL/GenBank/DDBJ whole genome shotgun (WGS) entry which is preliminary data.</text>
</comment>
<keyword evidence="10" id="KW-1185">Reference proteome</keyword>
<dbReference type="EMBL" id="LVXG01000082">
    <property type="protein sequence ID" value="OQP38712.1"/>
    <property type="molecule type" value="Genomic_DNA"/>
</dbReference>
<dbReference type="Pfam" id="PF02447">
    <property type="entry name" value="GntP_permease"/>
    <property type="match status" value="1"/>
</dbReference>
<proteinExistence type="inferred from homology"/>
<feature type="transmembrane region" description="Helical" evidence="8">
    <location>
        <begin position="5"/>
        <end position="21"/>
    </location>
</feature>
<dbReference type="STRING" id="354355.SAMN05660816_02700"/>
<feature type="transmembrane region" description="Helical" evidence="8">
    <location>
        <begin position="226"/>
        <end position="246"/>
    </location>
</feature>
<evidence type="ECO:0000256" key="2">
    <source>
        <dbReference type="ARBA" id="ARBA00022448"/>
    </source>
</evidence>
<dbReference type="AlphaFoldDB" id="A0A1V9DXY0"/>
<accession>A0A1V9DXY0</accession>
<evidence type="ECO:0000256" key="6">
    <source>
        <dbReference type="ARBA" id="ARBA00023136"/>
    </source>
</evidence>